<evidence type="ECO:0000256" key="3">
    <source>
        <dbReference type="HAMAP-Rule" id="MF_00984"/>
    </source>
</evidence>
<name>A0A150KH43_HEYCO</name>
<keyword evidence="2" id="KW-0233">DNA recombination</keyword>
<evidence type="ECO:0000313" key="6">
    <source>
        <dbReference type="Proteomes" id="UP000075304"/>
    </source>
</evidence>
<dbReference type="Pfam" id="PF00436">
    <property type="entry name" value="SSB"/>
    <property type="match status" value="1"/>
</dbReference>
<dbReference type="Gene3D" id="2.40.50.140">
    <property type="entry name" value="Nucleic acid-binding proteins"/>
    <property type="match status" value="1"/>
</dbReference>
<dbReference type="FunFam" id="2.40.50.140:FF:000084">
    <property type="entry name" value="Single-stranded DNA-binding protein"/>
    <property type="match status" value="1"/>
</dbReference>
<dbReference type="PANTHER" id="PTHR10302:SF27">
    <property type="entry name" value="SINGLE-STRANDED DNA-BINDING PROTEIN"/>
    <property type="match status" value="1"/>
</dbReference>
<gene>
    <name evidence="5" type="ORF">B4099_3200</name>
</gene>
<dbReference type="GO" id="GO:0009295">
    <property type="term" value="C:nucleoid"/>
    <property type="evidence" value="ECO:0007669"/>
    <property type="project" value="TreeGrafter"/>
</dbReference>
<dbReference type="PANTHER" id="PTHR10302">
    <property type="entry name" value="SINGLE-STRANDED DNA-BINDING PROTEIN"/>
    <property type="match status" value="1"/>
</dbReference>
<evidence type="ECO:0000256" key="2">
    <source>
        <dbReference type="ARBA" id="ARBA00023172"/>
    </source>
</evidence>
<dbReference type="HAMAP" id="MF_00984">
    <property type="entry name" value="SSB"/>
    <property type="match status" value="1"/>
</dbReference>
<dbReference type="AlphaFoldDB" id="A0A150KH43"/>
<dbReference type="InterPro" id="IPR000424">
    <property type="entry name" value="Primosome_PriB/ssb"/>
</dbReference>
<dbReference type="PROSITE" id="PS50935">
    <property type="entry name" value="SSB"/>
    <property type="match status" value="1"/>
</dbReference>
<sequence length="130" mass="14563">MINRVVLTGRLTADPVLRYTPSGVAVTTFTLAVNRTFSVQSGKKEADFVSVIAWRKIAENIANYLSKGNLIGVDGRLQTRSYEDKNGKRVFVTEVVSEHVYFLETKKNRLANEPQGSQDLPPFNDDNLPF</sequence>
<dbReference type="Proteomes" id="UP000075304">
    <property type="component" value="Unassembled WGS sequence"/>
</dbReference>
<dbReference type="PATRIC" id="fig|1398.25.peg.1805"/>
<reference evidence="5 6" key="1">
    <citation type="submission" date="2016-01" db="EMBL/GenBank/DDBJ databases">
        <title>Genome Sequences of Twelve Sporeforming Bacillus Species Isolated from Foods.</title>
        <authorList>
            <person name="Berendsen E.M."/>
            <person name="Wells-Bennik M.H."/>
            <person name="Krawcyk A.O."/>
            <person name="De Jong A."/>
            <person name="Holsappel S."/>
            <person name="Eijlander R.T."/>
            <person name="Kuipers O.P."/>
        </authorList>
    </citation>
    <scope>NUCLEOTIDE SEQUENCE [LARGE SCALE GENOMIC DNA]</scope>
    <source>
        <strain evidence="5 6">B4099</strain>
    </source>
</reference>
<dbReference type="GO" id="GO:0003697">
    <property type="term" value="F:single-stranded DNA binding"/>
    <property type="evidence" value="ECO:0007669"/>
    <property type="project" value="UniProtKB-UniRule"/>
</dbReference>
<evidence type="ECO:0000256" key="4">
    <source>
        <dbReference type="PIRNR" id="PIRNR002070"/>
    </source>
</evidence>
<keyword evidence="1 3" id="KW-0238">DNA-binding</keyword>
<evidence type="ECO:0000256" key="1">
    <source>
        <dbReference type="ARBA" id="ARBA00023125"/>
    </source>
</evidence>
<dbReference type="PIRSF" id="PIRSF002070">
    <property type="entry name" value="SSB"/>
    <property type="match status" value="1"/>
</dbReference>
<dbReference type="NCBIfam" id="TIGR00621">
    <property type="entry name" value="ssb"/>
    <property type="match status" value="1"/>
</dbReference>
<dbReference type="InterPro" id="IPR011344">
    <property type="entry name" value="ssDNA-bd"/>
</dbReference>
<comment type="caution">
    <text evidence="5">The sequence shown here is derived from an EMBL/GenBank/DDBJ whole genome shotgun (WGS) entry which is preliminary data.</text>
</comment>
<protein>
    <recommendedName>
        <fullName evidence="3 4">Single-stranded DNA-binding protein</fullName>
        <shortName evidence="3">SSB</shortName>
    </recommendedName>
</protein>
<organism evidence="5 6">
    <name type="scientific">Heyndrickxia coagulans</name>
    <name type="common">Weizmannia coagulans</name>
    <dbReference type="NCBI Taxonomy" id="1398"/>
    <lineage>
        <taxon>Bacteria</taxon>
        <taxon>Bacillati</taxon>
        <taxon>Bacillota</taxon>
        <taxon>Bacilli</taxon>
        <taxon>Bacillales</taxon>
        <taxon>Bacillaceae</taxon>
        <taxon>Heyndrickxia</taxon>
    </lineage>
</organism>
<comment type="caution">
    <text evidence="3">Lacks conserved residue(s) required for the propagation of feature annotation.</text>
</comment>
<dbReference type="EMBL" id="LQYI01000024">
    <property type="protein sequence ID" value="KYC71659.1"/>
    <property type="molecule type" value="Genomic_DNA"/>
</dbReference>
<evidence type="ECO:0000313" key="5">
    <source>
        <dbReference type="EMBL" id="KYC71659.1"/>
    </source>
</evidence>
<comment type="subunit">
    <text evidence="3">Homotetramer.</text>
</comment>
<proteinExistence type="inferred from homology"/>
<dbReference type="SUPFAM" id="SSF50249">
    <property type="entry name" value="Nucleic acid-binding proteins"/>
    <property type="match status" value="1"/>
</dbReference>
<dbReference type="GO" id="GO:0006310">
    <property type="term" value="P:DNA recombination"/>
    <property type="evidence" value="ECO:0007669"/>
    <property type="project" value="UniProtKB-KW"/>
</dbReference>
<dbReference type="InterPro" id="IPR012340">
    <property type="entry name" value="NA-bd_OB-fold"/>
</dbReference>
<dbReference type="GO" id="GO:0006260">
    <property type="term" value="P:DNA replication"/>
    <property type="evidence" value="ECO:0007669"/>
    <property type="project" value="InterPro"/>
</dbReference>
<dbReference type="CDD" id="cd04496">
    <property type="entry name" value="SSB_OBF"/>
    <property type="match status" value="1"/>
</dbReference>
<accession>A0A150KH43</accession>